<dbReference type="EMBL" id="CP037933">
    <property type="protein sequence ID" value="QBN17834.1"/>
    <property type="molecule type" value="Genomic_DNA"/>
</dbReference>
<dbReference type="Gene3D" id="3.10.450.620">
    <property type="entry name" value="JHP933, nucleotidyltransferase-like core domain"/>
    <property type="match status" value="1"/>
</dbReference>
<organism evidence="1 2">
    <name type="scientific">Flavobacterium nackdongense</name>
    <dbReference type="NCBI Taxonomy" id="2547394"/>
    <lineage>
        <taxon>Bacteria</taxon>
        <taxon>Pseudomonadati</taxon>
        <taxon>Bacteroidota</taxon>
        <taxon>Flavobacteriia</taxon>
        <taxon>Flavobacteriales</taxon>
        <taxon>Flavobacteriaceae</taxon>
        <taxon>Flavobacterium</taxon>
    </lineage>
</organism>
<dbReference type="InterPro" id="IPR014942">
    <property type="entry name" value="AbiEii"/>
</dbReference>
<dbReference type="Pfam" id="PF08843">
    <property type="entry name" value="AbiEii"/>
    <property type="match status" value="1"/>
</dbReference>
<evidence type="ECO:0000313" key="1">
    <source>
        <dbReference type="EMBL" id="QBN17834.1"/>
    </source>
</evidence>
<evidence type="ECO:0000313" key="2">
    <source>
        <dbReference type="Proteomes" id="UP000291124"/>
    </source>
</evidence>
<gene>
    <name evidence="1" type="ORF">E1750_03130</name>
</gene>
<dbReference type="OrthoDB" id="9796281at2"/>
<dbReference type="Proteomes" id="UP000291124">
    <property type="component" value="Chromosome"/>
</dbReference>
<accession>A0A4P6YAQ5</accession>
<protein>
    <recommendedName>
        <fullName evidence="3">Nucleotidyl transferase AbiEii/AbiGii toxin family protein</fullName>
    </recommendedName>
</protein>
<sequence>MRAVTPAIIRAIIELQTLPTVSKFTLGGGTNLALQFNHRISDDLDFIYDGIIGKEGFKKIENEVKNYFGKKAKSFDNPCDIND</sequence>
<evidence type="ECO:0008006" key="3">
    <source>
        <dbReference type="Google" id="ProtNLM"/>
    </source>
</evidence>
<dbReference type="RefSeq" id="WP_133275365.1">
    <property type="nucleotide sequence ID" value="NZ_CP037933.1"/>
</dbReference>
<dbReference type="AlphaFoldDB" id="A0A4P6YAQ5"/>
<dbReference type="KEGG" id="fnk:E1750_03130"/>
<name>A0A4P6YAQ5_9FLAO</name>
<reference evidence="2" key="1">
    <citation type="submission" date="2019-03" db="EMBL/GenBank/DDBJ databases">
        <title>Flavobacterium sp.</title>
        <authorList>
            <person name="Kim H."/>
        </authorList>
    </citation>
    <scope>NUCLEOTIDE SEQUENCE [LARGE SCALE GENOMIC DNA]</scope>
    <source>
        <strain evidence="2">GS13</strain>
    </source>
</reference>
<proteinExistence type="predicted"/>
<keyword evidence="2" id="KW-1185">Reference proteome</keyword>